<reference evidence="9 10" key="1">
    <citation type="submission" date="2019-04" db="EMBL/GenBank/DDBJ databases">
        <title>Comparative genomics and transcriptomics to analyze fruiting body development in filamentous ascomycetes.</title>
        <authorList>
            <consortium name="DOE Joint Genome Institute"/>
            <person name="Lutkenhaus R."/>
            <person name="Traeger S."/>
            <person name="Breuer J."/>
            <person name="Kuo A."/>
            <person name="Lipzen A."/>
            <person name="Pangilinan J."/>
            <person name="Dilworth D."/>
            <person name="Sandor L."/>
            <person name="Poggeler S."/>
            <person name="Barry K."/>
            <person name="Grigoriev I.V."/>
            <person name="Nowrousian M."/>
        </authorList>
    </citation>
    <scope>NUCLEOTIDE SEQUENCE [LARGE SCALE GENOMIC DNA]</scope>
    <source>
        <strain evidence="9 10">CBS 389.68</strain>
    </source>
</reference>
<dbReference type="PANTHER" id="PTHR18916:SF83">
    <property type="entry name" value="TIP ELONGATION PROTEIN 1"/>
    <property type="match status" value="1"/>
</dbReference>
<dbReference type="EMBL" id="ML220117">
    <property type="protein sequence ID" value="TGZ81948.1"/>
    <property type="molecule type" value="Genomic_DNA"/>
</dbReference>
<keyword evidence="2" id="KW-0963">Cytoplasm</keyword>
<dbReference type="InParanoid" id="A0A4S2MYU2"/>
<dbReference type="OrthoDB" id="2130750at2759"/>
<proteinExistence type="predicted"/>
<feature type="compositionally biased region" description="Low complexity" evidence="7">
    <location>
        <begin position="32"/>
        <end position="44"/>
    </location>
</feature>
<evidence type="ECO:0000256" key="3">
    <source>
        <dbReference type="ARBA" id="ARBA00022701"/>
    </source>
</evidence>
<feature type="region of interest" description="Disordered" evidence="7">
    <location>
        <begin position="653"/>
        <end position="746"/>
    </location>
</feature>
<dbReference type="PROSITE" id="PS00845">
    <property type="entry name" value="CAP_GLY_1"/>
    <property type="match status" value="1"/>
</dbReference>
<feature type="domain" description="CAP-Gly" evidence="8">
    <location>
        <begin position="111"/>
        <end position="157"/>
    </location>
</feature>
<sequence>MSSTPLTPAKRFGLGRPNQRPGLQSLQVNSDATSPSPALSPTPSREMLARKASYNQLTQNSLASIPDVSAGYGMRQASRSGGPGFSGSGEVEVGDVVNCPGGMFGTVKFIGSVRGKSGTFVGVELDGDLAGKGKNDGAVDGVQYFNTSQPMSGIFVPLNRTSKRASTDWSQAPPTPTLSSPSGPTALSPPAVTPSKNRTESPQNRMYAKTPTGRPSLQRPESPSRRAHTPGGSRPSLLPPTTPRTISAAGGRYGALSPTPGASKLAFSARVRSESINNADSLPMTPGSGHPRVAQTPRTPYGAALKQPKSSIAARSGSSMGARAGSSLGQHPQEPQDPNLLSPTESAGVFSPNGDGEERMRALKEELAEKERQLEEQATSLSEMEAALEELQSLVKEAAAPPQRNSFDDFDTSQLRTLLREKNEKIQQLTAEFDAHRADFRSTIDTLELASSETARVYEKRIEDLMIEIQELEERNQDVESVARTLKTLEDQVQELEEGLEDARRGEAEARGEVEFLRGEVERCREELRREKEKSAAAVANAAVGKMMHNGRSVEELEKELRAKDDEIRGLKAIIHSLSRDSVTADDASTERPAPRRSISFPNGFIKKDTNEELVNEKHNSEKLQTAIRELEEQINSKATREEELEREIEELKEMKKQREARNSISSDKTMTPWANRASGEKPWRSRSRQAGRSASGSITSLKTNNVENITTSSAASTSGAPEMSRQDSTESELTPIESDAESSAPWCEICETAGHDILTCTNMFGSGPASSSGPNGATAEDDKKADSKTIASNGAVSPALERVSSLQFLKSAPSPPPTTAAAPPPDALKPGPPASTPSPILEKKKSVHLPTLPPMDSELGPAAGKQSGKIEMDKWCALCERDGHDSVDCPLDGDF</sequence>
<keyword evidence="5" id="KW-0175">Coiled coil</keyword>
<dbReference type="InterPro" id="IPR032108">
    <property type="entry name" value="CLIP1_ZNF"/>
</dbReference>
<feature type="compositionally biased region" description="Polar residues" evidence="7">
    <location>
        <begin position="21"/>
        <end position="31"/>
    </location>
</feature>
<dbReference type="Gene3D" id="2.30.30.190">
    <property type="entry name" value="CAP Gly-rich-like domain"/>
    <property type="match status" value="1"/>
</dbReference>
<dbReference type="Pfam" id="PF01302">
    <property type="entry name" value="CAP_GLY"/>
    <property type="match status" value="1"/>
</dbReference>
<evidence type="ECO:0000259" key="8">
    <source>
        <dbReference type="PROSITE" id="PS50245"/>
    </source>
</evidence>
<evidence type="ECO:0000313" key="9">
    <source>
        <dbReference type="EMBL" id="TGZ81948.1"/>
    </source>
</evidence>
<keyword evidence="4" id="KW-0677">Repeat</keyword>
<evidence type="ECO:0000313" key="10">
    <source>
        <dbReference type="Proteomes" id="UP000298138"/>
    </source>
</evidence>
<protein>
    <recommendedName>
        <fullName evidence="8">CAP-Gly domain-containing protein</fullName>
    </recommendedName>
</protein>
<feature type="region of interest" description="Disordered" evidence="7">
    <location>
        <begin position="277"/>
        <end position="359"/>
    </location>
</feature>
<evidence type="ECO:0000256" key="7">
    <source>
        <dbReference type="SAM" id="MobiDB-lite"/>
    </source>
</evidence>
<dbReference type="Pfam" id="PF16641">
    <property type="entry name" value="CLIP1_ZNF"/>
    <property type="match status" value="2"/>
</dbReference>
<feature type="compositionally biased region" description="Low complexity" evidence="7">
    <location>
        <begin position="768"/>
        <end position="778"/>
    </location>
</feature>
<dbReference type="PROSITE" id="PS50245">
    <property type="entry name" value="CAP_GLY_2"/>
    <property type="match status" value="1"/>
</dbReference>
<comment type="subcellular location">
    <subcellularLocation>
        <location evidence="1">Cytoplasm</location>
        <location evidence="1">Cytoskeleton</location>
    </subcellularLocation>
</comment>
<feature type="compositionally biased region" description="Low complexity" evidence="7">
    <location>
        <begin position="711"/>
        <end position="721"/>
    </location>
</feature>
<feature type="compositionally biased region" description="Low complexity" evidence="7">
    <location>
        <begin position="310"/>
        <end position="329"/>
    </location>
</feature>
<dbReference type="InterPro" id="IPR036859">
    <property type="entry name" value="CAP-Gly_dom_sf"/>
</dbReference>
<dbReference type="Proteomes" id="UP000298138">
    <property type="component" value="Unassembled WGS sequence"/>
</dbReference>
<organism evidence="9 10">
    <name type="scientific">Ascodesmis nigricans</name>
    <dbReference type="NCBI Taxonomy" id="341454"/>
    <lineage>
        <taxon>Eukaryota</taxon>
        <taxon>Fungi</taxon>
        <taxon>Dikarya</taxon>
        <taxon>Ascomycota</taxon>
        <taxon>Pezizomycotina</taxon>
        <taxon>Pezizomycetes</taxon>
        <taxon>Pezizales</taxon>
        <taxon>Ascodesmidaceae</taxon>
        <taxon>Ascodesmis</taxon>
    </lineage>
</organism>
<keyword evidence="10" id="KW-1185">Reference proteome</keyword>
<feature type="compositionally biased region" description="Basic and acidic residues" evidence="7">
    <location>
        <begin position="653"/>
        <end position="662"/>
    </location>
</feature>
<evidence type="ECO:0000256" key="6">
    <source>
        <dbReference type="ARBA" id="ARBA00023212"/>
    </source>
</evidence>
<feature type="compositionally biased region" description="Polar residues" evidence="7">
    <location>
        <begin position="194"/>
        <end position="204"/>
    </location>
</feature>
<dbReference type="InterPro" id="IPR000938">
    <property type="entry name" value="CAP-Gly_domain"/>
</dbReference>
<feature type="region of interest" description="Disordered" evidence="7">
    <location>
        <begin position="162"/>
        <end position="261"/>
    </location>
</feature>
<evidence type="ECO:0000256" key="1">
    <source>
        <dbReference type="ARBA" id="ARBA00004245"/>
    </source>
</evidence>
<gene>
    <name evidence="9" type="ORF">EX30DRAFT_395324</name>
</gene>
<feature type="region of interest" description="Disordered" evidence="7">
    <location>
        <begin position="583"/>
        <end position="604"/>
    </location>
</feature>
<keyword evidence="3" id="KW-0493">Microtubule</keyword>
<dbReference type="SMART" id="SM01052">
    <property type="entry name" value="CAP_GLY"/>
    <property type="match status" value="1"/>
</dbReference>
<dbReference type="GO" id="GO:0005874">
    <property type="term" value="C:microtubule"/>
    <property type="evidence" value="ECO:0007669"/>
    <property type="project" value="UniProtKB-KW"/>
</dbReference>
<name>A0A4S2MYU2_9PEZI</name>
<feature type="region of interest" description="Disordered" evidence="7">
    <location>
        <begin position="768"/>
        <end position="868"/>
    </location>
</feature>
<dbReference type="STRING" id="341454.A0A4S2MYU2"/>
<feature type="region of interest" description="Disordered" evidence="7">
    <location>
        <begin position="1"/>
        <end position="46"/>
    </location>
</feature>
<feature type="compositionally biased region" description="Low complexity" evidence="7">
    <location>
        <begin position="177"/>
        <end position="190"/>
    </location>
</feature>
<accession>A0A4S2MYU2</accession>
<feature type="compositionally biased region" description="Polar residues" evidence="7">
    <location>
        <begin position="699"/>
        <end position="710"/>
    </location>
</feature>
<evidence type="ECO:0000256" key="5">
    <source>
        <dbReference type="ARBA" id="ARBA00023054"/>
    </source>
</evidence>
<feature type="compositionally biased region" description="Pro residues" evidence="7">
    <location>
        <begin position="814"/>
        <end position="837"/>
    </location>
</feature>
<evidence type="ECO:0000256" key="2">
    <source>
        <dbReference type="ARBA" id="ARBA00022490"/>
    </source>
</evidence>
<evidence type="ECO:0000256" key="4">
    <source>
        <dbReference type="ARBA" id="ARBA00022737"/>
    </source>
</evidence>
<dbReference type="SUPFAM" id="SSF74924">
    <property type="entry name" value="Cap-Gly domain"/>
    <property type="match status" value="1"/>
</dbReference>
<keyword evidence="6" id="KW-0206">Cytoskeleton</keyword>
<dbReference type="PANTHER" id="PTHR18916">
    <property type="entry name" value="DYNACTIN 1-RELATED MICROTUBULE-BINDING"/>
    <property type="match status" value="1"/>
</dbReference>
<dbReference type="AlphaFoldDB" id="A0A4S2MYU2"/>